<accession>A0AAN7TJF5</accession>
<evidence type="ECO:0000313" key="2">
    <source>
        <dbReference type="EMBL" id="KAK5114325.1"/>
    </source>
</evidence>
<feature type="region of interest" description="Disordered" evidence="1">
    <location>
        <begin position="1"/>
        <end position="35"/>
    </location>
</feature>
<evidence type="ECO:0000313" key="3">
    <source>
        <dbReference type="Proteomes" id="UP001310890"/>
    </source>
</evidence>
<dbReference type="Proteomes" id="UP001310890">
    <property type="component" value="Unassembled WGS sequence"/>
</dbReference>
<gene>
    <name evidence="2" type="ORF">LTR62_002576</name>
</gene>
<evidence type="ECO:0000256" key="1">
    <source>
        <dbReference type="SAM" id="MobiDB-lite"/>
    </source>
</evidence>
<comment type="caution">
    <text evidence="2">The sequence shown here is derived from an EMBL/GenBank/DDBJ whole genome shotgun (WGS) entry which is preliminary data.</text>
</comment>
<sequence>MATVTTIHERRKKEPPSKRQRLDDRPYAAMETREPAGGTSLDVDIMILDYLAYEATAACFTIRSSKQDQPAKLLKSLHRHFAMTNDFVATFRDRHPDYTSDADLRFRLMLLQLVTLFTQRLTHNASTQTPAALARLRETNIARAREWIGTAERLPSAAFYPELYDGPAGFLSKADLERNRAQVLHSLSVPPELAETEEDAHYGTEACVSLLDILPHFMRVSAARVEMTSGSLNEAWMIMAAEFCLQAALEQYLVCGAAGTDVIDEAFAWGKRAVDEMTMHESPGADDEVNDMFTDAVHEEEVKEWAGVRDAYLSPLFYPETTHASKDLLGILQDAAAEHPVAAFDATILSYLQAMAQSISKPVLVQLECGQLDGMSKAETQDFLKGCDLNLSSFFTQPYGFK</sequence>
<dbReference type="AlphaFoldDB" id="A0AAN7TJF5"/>
<protein>
    <submittedName>
        <fullName evidence="2">Uncharacterized protein</fullName>
    </submittedName>
</protein>
<proteinExistence type="predicted"/>
<organism evidence="2 3">
    <name type="scientific">Meristemomyces frigidus</name>
    <dbReference type="NCBI Taxonomy" id="1508187"/>
    <lineage>
        <taxon>Eukaryota</taxon>
        <taxon>Fungi</taxon>
        <taxon>Dikarya</taxon>
        <taxon>Ascomycota</taxon>
        <taxon>Pezizomycotina</taxon>
        <taxon>Dothideomycetes</taxon>
        <taxon>Dothideomycetidae</taxon>
        <taxon>Mycosphaerellales</taxon>
        <taxon>Teratosphaeriaceae</taxon>
        <taxon>Meristemomyces</taxon>
    </lineage>
</organism>
<name>A0AAN7TJF5_9PEZI</name>
<feature type="compositionally biased region" description="Basic and acidic residues" evidence="1">
    <location>
        <begin position="12"/>
        <end position="34"/>
    </location>
</feature>
<reference evidence="2" key="1">
    <citation type="submission" date="2023-08" db="EMBL/GenBank/DDBJ databases">
        <title>Black Yeasts Isolated from many extreme environments.</title>
        <authorList>
            <person name="Coleine C."/>
            <person name="Stajich J.E."/>
            <person name="Selbmann L."/>
        </authorList>
    </citation>
    <scope>NUCLEOTIDE SEQUENCE</scope>
    <source>
        <strain evidence="2">CCFEE 5401</strain>
    </source>
</reference>
<dbReference type="EMBL" id="JAVRRL010000018">
    <property type="protein sequence ID" value="KAK5114325.1"/>
    <property type="molecule type" value="Genomic_DNA"/>
</dbReference>